<gene>
    <name evidence="1" type="ORF">G9399_00030</name>
</gene>
<organism evidence="1 2">
    <name type="scientific">Serratia fonticola</name>
    <dbReference type="NCBI Taxonomy" id="47917"/>
    <lineage>
        <taxon>Bacteria</taxon>
        <taxon>Pseudomonadati</taxon>
        <taxon>Pseudomonadota</taxon>
        <taxon>Gammaproteobacteria</taxon>
        <taxon>Enterobacterales</taxon>
        <taxon>Yersiniaceae</taxon>
        <taxon>Serratia</taxon>
    </lineage>
</organism>
<evidence type="ECO:0000313" key="2">
    <source>
        <dbReference type="Proteomes" id="UP000503464"/>
    </source>
</evidence>
<proteinExistence type="predicted"/>
<dbReference type="RefSeq" id="WP_173408486.1">
    <property type="nucleotide sequence ID" value="NZ_CAMKUK010000009.1"/>
</dbReference>
<accession>A0AAE7EEF1</accession>
<dbReference type="Proteomes" id="UP000503464">
    <property type="component" value="Chromosome"/>
</dbReference>
<protein>
    <submittedName>
        <fullName evidence="1">Type I toxin-antitoxin system SymE family toxin</fullName>
    </submittedName>
</protein>
<name>A0AAE7EEF1_SERFO</name>
<dbReference type="EMBL" id="CP054160">
    <property type="protein sequence ID" value="QKJ57078.1"/>
    <property type="molecule type" value="Genomic_DNA"/>
</dbReference>
<evidence type="ECO:0000313" key="1">
    <source>
        <dbReference type="EMBL" id="QKJ57078.1"/>
    </source>
</evidence>
<reference evidence="2" key="1">
    <citation type="submission" date="2020-03" db="EMBL/GenBank/DDBJ databases">
        <title>Genome sequences of seven Enterobacteriaceae strains isolated from Canadian wastewater treatment facilities.</title>
        <authorList>
            <person name="Huang H."/>
            <person name="Chmara J.T."/>
            <person name="Duceppe M.-O."/>
        </authorList>
    </citation>
    <scope>NUCLEOTIDE SEQUENCE [LARGE SCALE GENOMIC DNA]</scope>
    <source>
        <strain evidence="2">Biosolid 3</strain>
    </source>
</reference>
<dbReference type="AlphaFoldDB" id="A0AAE7EEF1"/>
<sequence length="114" mass="12164">MNITFTPQPIPELAIDGGTLAGLGFTPGPPLQLTLRPDGLWITPVTDAATRNTLCEASQQRQDLGADWVRQNGELIIGGDWLTASGITDAEQLEITAAPGVILLQRRENGVFKA</sequence>